<keyword evidence="3" id="KW-1185">Reference proteome</keyword>
<gene>
    <name evidence="2" type="ordered locus">Swoo_3245</name>
</gene>
<evidence type="ECO:0000256" key="1">
    <source>
        <dbReference type="SAM" id="Phobius"/>
    </source>
</evidence>
<sequence>MGQEKTNGFMEEPDIAIEEIKWYRWRWFLILTFCFVYPVCLVIGLTGNVYGKHQGVVFKLPNKVKHLFLITGFVLMLGNILRLL</sequence>
<keyword evidence="1" id="KW-1133">Transmembrane helix</keyword>
<reference evidence="2 3" key="1">
    <citation type="submission" date="2008-02" db="EMBL/GenBank/DDBJ databases">
        <title>Complete sequence of Shewanella woodyi ATCC 51908.</title>
        <authorList>
            <consortium name="US DOE Joint Genome Institute"/>
            <person name="Copeland A."/>
            <person name="Lucas S."/>
            <person name="Lapidus A."/>
            <person name="Glavina del Rio T."/>
            <person name="Dalin E."/>
            <person name="Tice H."/>
            <person name="Bruce D."/>
            <person name="Goodwin L."/>
            <person name="Pitluck S."/>
            <person name="Sims D."/>
            <person name="Brettin T."/>
            <person name="Detter J.C."/>
            <person name="Han C."/>
            <person name="Kuske C.R."/>
            <person name="Schmutz J."/>
            <person name="Larimer F."/>
            <person name="Land M."/>
            <person name="Hauser L."/>
            <person name="Kyrpides N."/>
            <person name="Lykidis A."/>
            <person name="Zhao J.-S."/>
            <person name="Richardson P."/>
        </authorList>
    </citation>
    <scope>NUCLEOTIDE SEQUENCE [LARGE SCALE GENOMIC DNA]</scope>
    <source>
        <strain evidence="3">ATCC 51908 / MS32</strain>
    </source>
</reference>
<keyword evidence="1" id="KW-0472">Membrane</keyword>
<accession>B1KNQ7</accession>
<evidence type="ECO:0000313" key="2">
    <source>
        <dbReference type="EMBL" id="ACA87515.1"/>
    </source>
</evidence>
<dbReference type="STRING" id="392500.Swoo_3245"/>
<keyword evidence="1" id="KW-0812">Transmembrane</keyword>
<organism evidence="2 3">
    <name type="scientific">Shewanella woodyi (strain ATCC 51908 / MS32)</name>
    <dbReference type="NCBI Taxonomy" id="392500"/>
    <lineage>
        <taxon>Bacteria</taxon>
        <taxon>Pseudomonadati</taxon>
        <taxon>Pseudomonadota</taxon>
        <taxon>Gammaproteobacteria</taxon>
        <taxon>Alteromonadales</taxon>
        <taxon>Shewanellaceae</taxon>
        <taxon>Shewanella</taxon>
    </lineage>
</organism>
<feature type="transmembrane region" description="Helical" evidence="1">
    <location>
        <begin position="27"/>
        <end position="46"/>
    </location>
</feature>
<dbReference type="KEGG" id="swd:Swoo_3245"/>
<dbReference type="EMBL" id="CP000961">
    <property type="protein sequence ID" value="ACA87515.1"/>
    <property type="molecule type" value="Genomic_DNA"/>
</dbReference>
<proteinExistence type="predicted"/>
<feature type="transmembrane region" description="Helical" evidence="1">
    <location>
        <begin position="66"/>
        <end position="83"/>
    </location>
</feature>
<protein>
    <submittedName>
        <fullName evidence="2">Uncharacterized protein</fullName>
    </submittedName>
</protein>
<evidence type="ECO:0000313" key="3">
    <source>
        <dbReference type="Proteomes" id="UP000002168"/>
    </source>
</evidence>
<dbReference type="AlphaFoldDB" id="B1KNQ7"/>
<dbReference type="Proteomes" id="UP000002168">
    <property type="component" value="Chromosome"/>
</dbReference>
<name>B1KNQ7_SHEWM</name>
<dbReference type="RefSeq" id="WP_012325851.1">
    <property type="nucleotide sequence ID" value="NC_010506.1"/>
</dbReference>
<dbReference type="HOGENOM" id="CLU_2525704_0_0_6"/>